<dbReference type="EMBL" id="FWYB01000001">
    <property type="protein sequence ID" value="SMC61843.1"/>
    <property type="molecule type" value="Genomic_DNA"/>
</dbReference>
<gene>
    <name evidence="1" type="ORF">SAMN04488101_101752</name>
</gene>
<evidence type="ECO:0000313" key="2">
    <source>
        <dbReference type="Proteomes" id="UP000192678"/>
    </source>
</evidence>
<dbReference type="STRING" id="475255.SAMN04488101_101752"/>
<evidence type="ECO:0000313" key="1">
    <source>
        <dbReference type="EMBL" id="SMC61843.1"/>
    </source>
</evidence>
<protein>
    <submittedName>
        <fullName evidence="1">Uncharacterized protein</fullName>
    </submittedName>
</protein>
<reference evidence="1 2" key="1">
    <citation type="submission" date="2017-04" db="EMBL/GenBank/DDBJ databases">
        <authorList>
            <person name="Afonso C.L."/>
            <person name="Miller P.J."/>
            <person name="Scott M.A."/>
            <person name="Spackman E."/>
            <person name="Goraichik I."/>
            <person name="Dimitrov K.M."/>
            <person name="Suarez D.L."/>
            <person name="Swayne D.E."/>
        </authorList>
    </citation>
    <scope>NUCLEOTIDE SEQUENCE [LARGE SCALE GENOMIC DNA]</scope>
    <source>
        <strain evidence="1 2">DSM 19625</strain>
    </source>
</reference>
<dbReference type="RefSeq" id="WP_084287299.1">
    <property type="nucleotide sequence ID" value="NZ_FWYB01000001.1"/>
</dbReference>
<accession>A0A1W2AMF2</accession>
<name>A0A1W2AMF2_9SPHI</name>
<dbReference type="Proteomes" id="UP000192678">
    <property type="component" value="Unassembled WGS sequence"/>
</dbReference>
<proteinExistence type="predicted"/>
<keyword evidence="2" id="KW-1185">Reference proteome</keyword>
<sequence>MKAIIMMKQLVILLFFLSTLIAFSGNAQHLSIAQRPENSLTGSAFAASIRDSQISVSAREQHMLEEVEQGNVPDFYRSFLPVIDTAMIEGKQFVIKYFVAPDYLAIGSDKDYFYAPLTAASAQKIADKLNCSLPTRKMSNRIYQSAIFKLTPEPIPPSIRMMTVPVFEDHNKLVHQQLDRIDAKPGSLVAGNKKDVIISNKIIAADGTLRVVIYGWHKPDNKAIQPLYNGHKYDWVDYSHGIRLIQNRVYLNGRKTTIKKILKSKTLNVLLSDEGVIRMPRYPHTNSIKL</sequence>
<organism evidence="1 2">
    <name type="scientific">Pedobacter nyackensis</name>
    <dbReference type="NCBI Taxonomy" id="475255"/>
    <lineage>
        <taxon>Bacteria</taxon>
        <taxon>Pseudomonadati</taxon>
        <taxon>Bacteroidota</taxon>
        <taxon>Sphingobacteriia</taxon>
        <taxon>Sphingobacteriales</taxon>
        <taxon>Sphingobacteriaceae</taxon>
        <taxon>Pedobacter</taxon>
    </lineage>
</organism>
<dbReference type="OrthoDB" id="262081at2"/>
<dbReference type="AlphaFoldDB" id="A0A1W2AMF2"/>